<dbReference type="InterPro" id="IPR000477">
    <property type="entry name" value="RT_dom"/>
</dbReference>
<evidence type="ECO:0000259" key="1">
    <source>
        <dbReference type="PROSITE" id="PS50994"/>
    </source>
</evidence>
<gene>
    <name evidence="2" type="ORF">Tci_394654</name>
</gene>
<dbReference type="AlphaFoldDB" id="A0A699HPG7"/>
<dbReference type="InterPro" id="IPR001584">
    <property type="entry name" value="Integrase_cat-core"/>
</dbReference>
<organism evidence="2">
    <name type="scientific">Tanacetum cinerariifolium</name>
    <name type="common">Dalmatian daisy</name>
    <name type="synonym">Chrysanthemum cinerariifolium</name>
    <dbReference type="NCBI Taxonomy" id="118510"/>
    <lineage>
        <taxon>Eukaryota</taxon>
        <taxon>Viridiplantae</taxon>
        <taxon>Streptophyta</taxon>
        <taxon>Embryophyta</taxon>
        <taxon>Tracheophyta</taxon>
        <taxon>Spermatophyta</taxon>
        <taxon>Magnoliopsida</taxon>
        <taxon>eudicotyledons</taxon>
        <taxon>Gunneridae</taxon>
        <taxon>Pentapetalae</taxon>
        <taxon>asterids</taxon>
        <taxon>campanulids</taxon>
        <taxon>Asterales</taxon>
        <taxon>Asteraceae</taxon>
        <taxon>Asteroideae</taxon>
        <taxon>Anthemideae</taxon>
        <taxon>Anthemidinae</taxon>
        <taxon>Tanacetum</taxon>
    </lineage>
</organism>
<dbReference type="Gene3D" id="3.10.10.10">
    <property type="entry name" value="HIV Type 1 Reverse Transcriptase, subunit A, domain 1"/>
    <property type="match status" value="1"/>
</dbReference>
<dbReference type="Gene3D" id="2.40.70.10">
    <property type="entry name" value="Acid Proteases"/>
    <property type="match status" value="1"/>
</dbReference>
<name>A0A699HPG7_TANCI</name>
<protein>
    <submittedName>
        <fullName evidence="2">Reverse transcriptase domain-containing protein</fullName>
    </submittedName>
</protein>
<dbReference type="Gene3D" id="3.30.420.10">
    <property type="entry name" value="Ribonuclease H-like superfamily/Ribonuclease H"/>
    <property type="match status" value="1"/>
</dbReference>
<dbReference type="CDD" id="cd01647">
    <property type="entry name" value="RT_LTR"/>
    <property type="match status" value="1"/>
</dbReference>
<comment type="caution">
    <text evidence="2">The sequence shown here is derived from an EMBL/GenBank/DDBJ whole genome shotgun (WGS) entry which is preliminary data.</text>
</comment>
<keyword evidence="2" id="KW-0548">Nucleotidyltransferase</keyword>
<dbReference type="SUPFAM" id="SSF56672">
    <property type="entry name" value="DNA/RNA polymerases"/>
    <property type="match status" value="1"/>
</dbReference>
<reference evidence="2" key="1">
    <citation type="journal article" date="2019" name="Sci. Rep.">
        <title>Draft genome of Tanacetum cinerariifolium, the natural source of mosquito coil.</title>
        <authorList>
            <person name="Yamashiro T."/>
            <person name="Shiraishi A."/>
            <person name="Satake H."/>
            <person name="Nakayama K."/>
        </authorList>
    </citation>
    <scope>NUCLEOTIDE SEQUENCE</scope>
</reference>
<dbReference type="InterPro" id="IPR012337">
    <property type="entry name" value="RNaseH-like_sf"/>
</dbReference>
<dbReference type="InterPro" id="IPR053134">
    <property type="entry name" value="RNA-dir_DNA_polymerase"/>
</dbReference>
<dbReference type="EMBL" id="BKCJ010161457">
    <property type="protein sequence ID" value="GEY22680.1"/>
    <property type="molecule type" value="Genomic_DNA"/>
</dbReference>
<accession>A0A699HPG7</accession>
<sequence>MSTRSSARNLFPPLDNPELTIRRRSRVDPTLLNNFEMATDGNGDPPVPDLRTMEELCQPTLNGRGGPISPLAIQAMNFGLKNDMIQQVQNSCQFHGLSDDDANKHLDKFLHVTQSMKVNGVTDHALRLYLFPHSLTHHATAWFGHLPRNSINTFEKMAKMFLGKYFPPYMVTKLRNEITNFRQRPDESLFETWKRYKLSIDRCPNHNMLPVTQINTFYNGLTLRHRDTINAAGGTFMKRRPEECYDLIENMTAHYNDWDTFIQRSESSSSITSSSDPKIVALKAKMAKINKNLMKPPLAKPRTYTAGAYNQGGNSYQPQEREIEVTKDTEIPNSEPVVELVETTISSPVGVAEDIFVKVGTFHFPNDFVVVDIDVDPRVSLILGRSFLKTGHALIDVYEGELTLHVCKETVTFNLDQTLRYSANYDAMSVNQIDLIDVACEEYSQEVLGFSMSGNPTPSTEPIVPNSFPTPTPFGDSDFLLEETDAFLAIDDALISPEINEAYYDSEGDTLLLEEFLNDDPSSPPLPPQELKVVKPTNEKSSIDEPPVVELKDLPPHLEYAFLEGDDKLPVIIAKDLKDEEKTALIKDDFKPAVQHQRRVNLKIHEVIKKEVLKLHDSGLIYPISDSLWVSPVHCVPKKGGFTVVENEENKLIPTRLVTGWHVCIDYQKLNDFTRKDHFPLPFMDQMLERLVGNEYYCFLDGFLGYFQIPIDPQDQLKTTLTCPYGTFAYRRMPFGLCNAPGTFQRCMMAIFHDMIEKTMEVFMDDFSEKSHFMVKEGIVLGHKISKNEIEVDKAKVDIIAKLPHPTTVKGIRSFPVMPASIDDSYKIFLRWPIKSSGGKFTARKPLIFSRLATIDPSGDIMAQTTPPKRCLTLYALCNDQFVKVMLKYGVTHHLVTAYHPQTSGQVEVSNHGLQRILERTIGENHASWLDKLDNALWAFHTAFKTPIGCTPYKVVYEKACYLPIELEHKAYWALKNCNYDLLTTGDHRKVHLNKLNELCDQAYENSLIYKEKTKRIHDSKIKDHIFNVGDRVLLYNSRLKIFSSNLKTRWSGPLTITKVFPYGTVELSQTDGPNFKVNGHRLKHYFGEDIPKMVVSDLQTFPKDQ</sequence>
<dbReference type="GO" id="GO:0015074">
    <property type="term" value="P:DNA integration"/>
    <property type="evidence" value="ECO:0007669"/>
    <property type="project" value="InterPro"/>
</dbReference>
<dbReference type="InterPro" id="IPR005162">
    <property type="entry name" value="Retrotrans_gag_dom"/>
</dbReference>
<feature type="domain" description="Integrase catalytic" evidence="1">
    <location>
        <begin position="787"/>
        <end position="960"/>
    </location>
</feature>
<dbReference type="Pfam" id="PF00078">
    <property type="entry name" value="RVT_1"/>
    <property type="match status" value="1"/>
</dbReference>
<dbReference type="InterPro" id="IPR021109">
    <property type="entry name" value="Peptidase_aspartic_dom_sf"/>
</dbReference>
<dbReference type="InterPro" id="IPR043502">
    <property type="entry name" value="DNA/RNA_pol_sf"/>
</dbReference>
<dbReference type="GO" id="GO:0003676">
    <property type="term" value="F:nucleic acid binding"/>
    <property type="evidence" value="ECO:0007669"/>
    <property type="project" value="InterPro"/>
</dbReference>
<evidence type="ECO:0000313" key="2">
    <source>
        <dbReference type="EMBL" id="GEY22680.1"/>
    </source>
</evidence>
<dbReference type="SUPFAM" id="SSF53098">
    <property type="entry name" value="Ribonuclease H-like"/>
    <property type="match status" value="1"/>
</dbReference>
<dbReference type="Pfam" id="PF03732">
    <property type="entry name" value="Retrotrans_gag"/>
    <property type="match status" value="1"/>
</dbReference>
<dbReference type="PROSITE" id="PS50994">
    <property type="entry name" value="INTEGRASE"/>
    <property type="match status" value="1"/>
</dbReference>
<dbReference type="InterPro" id="IPR043128">
    <property type="entry name" value="Rev_trsase/Diguanyl_cyclase"/>
</dbReference>
<dbReference type="Gene3D" id="3.30.70.270">
    <property type="match status" value="1"/>
</dbReference>
<dbReference type="GO" id="GO:0003964">
    <property type="term" value="F:RNA-directed DNA polymerase activity"/>
    <property type="evidence" value="ECO:0007669"/>
    <property type="project" value="UniProtKB-KW"/>
</dbReference>
<keyword evidence="2" id="KW-0808">Transferase</keyword>
<keyword evidence="2" id="KW-0695">RNA-directed DNA polymerase</keyword>
<dbReference type="InterPro" id="IPR036397">
    <property type="entry name" value="RNaseH_sf"/>
</dbReference>
<dbReference type="PANTHER" id="PTHR24559:SF444">
    <property type="entry name" value="REVERSE TRANSCRIPTASE DOMAIN-CONTAINING PROTEIN"/>
    <property type="match status" value="1"/>
</dbReference>
<dbReference type="PANTHER" id="PTHR24559">
    <property type="entry name" value="TRANSPOSON TY3-I GAG-POL POLYPROTEIN"/>
    <property type="match status" value="1"/>
</dbReference>
<proteinExistence type="predicted"/>